<dbReference type="Proteomes" id="UP000805841">
    <property type="component" value="Unassembled WGS sequence"/>
</dbReference>
<evidence type="ECO:0000256" key="2">
    <source>
        <dbReference type="ARBA" id="ARBA00022692"/>
    </source>
</evidence>
<dbReference type="EMBL" id="JAAOCA010000007">
    <property type="protein sequence ID" value="MBD1598406.1"/>
    <property type="molecule type" value="Genomic_DNA"/>
</dbReference>
<keyword evidence="3 5" id="KW-1133">Transmembrane helix</keyword>
<evidence type="ECO:0000256" key="4">
    <source>
        <dbReference type="ARBA" id="ARBA00023136"/>
    </source>
</evidence>
<gene>
    <name evidence="6" type="ORF">HAQ05_06780</name>
</gene>
<evidence type="ECO:0000313" key="7">
    <source>
        <dbReference type="Proteomes" id="UP000805841"/>
    </source>
</evidence>
<evidence type="ECO:0000313" key="6">
    <source>
        <dbReference type="EMBL" id="MBD1598406.1"/>
    </source>
</evidence>
<sequence length="69" mass="7714">MIGELDIGGVFLPTLLGIMAVAYGLFLVVHALLNRVHFYRLVWHRALFNVALYTVLLGAVDVICRNLMT</sequence>
<dbReference type="RefSeq" id="WP_190418708.1">
    <property type="nucleotide sequence ID" value="NZ_JAAOCA010000007.1"/>
</dbReference>
<feature type="transmembrane region" description="Helical" evidence="5">
    <location>
        <begin position="46"/>
        <end position="68"/>
    </location>
</feature>
<evidence type="ECO:0000256" key="3">
    <source>
        <dbReference type="ARBA" id="ARBA00022989"/>
    </source>
</evidence>
<name>A0ABR7YYX3_9PSED</name>
<organism evidence="6 7">
    <name type="scientific">Pseudomonas typographi</name>
    <dbReference type="NCBI Taxonomy" id="2715964"/>
    <lineage>
        <taxon>Bacteria</taxon>
        <taxon>Pseudomonadati</taxon>
        <taxon>Pseudomonadota</taxon>
        <taxon>Gammaproteobacteria</taxon>
        <taxon>Pseudomonadales</taxon>
        <taxon>Pseudomonadaceae</taxon>
        <taxon>Pseudomonas</taxon>
    </lineage>
</organism>
<keyword evidence="2 5" id="KW-0812">Transmembrane</keyword>
<evidence type="ECO:0000256" key="5">
    <source>
        <dbReference type="SAM" id="Phobius"/>
    </source>
</evidence>
<dbReference type="Pfam" id="PF07869">
    <property type="entry name" value="DUF1656"/>
    <property type="match status" value="1"/>
</dbReference>
<feature type="transmembrane region" description="Helical" evidence="5">
    <location>
        <begin position="12"/>
        <end position="34"/>
    </location>
</feature>
<keyword evidence="7" id="KW-1185">Reference proteome</keyword>
<reference evidence="6 7" key="1">
    <citation type="journal article" date="2020" name="Insects">
        <title>Bacteria Belonging to Pseudomonas typographi sp. nov. from the Bark Beetle Ips typographus Have Genomic Potential to Aid in the Host Ecology.</title>
        <authorList>
            <person name="Peral-Aranega E."/>
            <person name="Saati-Santamaria Z."/>
            <person name="Kolarik M."/>
            <person name="Rivas R."/>
            <person name="Garcia-Fraile P."/>
        </authorList>
    </citation>
    <scope>NUCLEOTIDE SEQUENCE [LARGE SCALE GENOMIC DNA]</scope>
    <source>
        <strain evidence="6 7">CA3A</strain>
    </source>
</reference>
<dbReference type="InterPro" id="IPR012451">
    <property type="entry name" value="DUF1656"/>
</dbReference>
<proteinExistence type="predicted"/>
<evidence type="ECO:0000256" key="1">
    <source>
        <dbReference type="ARBA" id="ARBA00022475"/>
    </source>
</evidence>
<protein>
    <submittedName>
        <fullName evidence="6">DUF1656 domain-containing protein</fullName>
    </submittedName>
</protein>
<comment type="caution">
    <text evidence="6">The sequence shown here is derived from an EMBL/GenBank/DDBJ whole genome shotgun (WGS) entry which is preliminary data.</text>
</comment>
<keyword evidence="1" id="KW-1003">Cell membrane</keyword>
<keyword evidence="4 5" id="KW-0472">Membrane</keyword>
<accession>A0ABR7YYX3</accession>